<dbReference type="AlphaFoldDB" id="A0A0N8WGG8"/>
<feature type="signal peptide" evidence="1">
    <location>
        <begin position="1"/>
        <end position="23"/>
    </location>
</feature>
<reference evidence="2 3" key="1">
    <citation type="submission" date="2015-04" db="EMBL/GenBank/DDBJ databases">
        <title>Complete genome of flavobacterium.</title>
        <authorList>
            <person name="Kwon Y.M."/>
            <person name="Kim S.-J."/>
        </authorList>
    </citation>
    <scope>NUCLEOTIDE SEQUENCE [LARGE SCALE GENOMIC DNA]</scope>
    <source>
        <strain evidence="2 3">DK169</strain>
    </source>
</reference>
<comment type="caution">
    <text evidence="2">The sequence shown here is derived from an EMBL/GenBank/DDBJ whole genome shotgun (WGS) entry which is preliminary data.</text>
</comment>
<dbReference type="EMBL" id="LCTZ01000002">
    <property type="protein sequence ID" value="KQC31459.1"/>
    <property type="molecule type" value="Genomic_DNA"/>
</dbReference>
<keyword evidence="1" id="KW-0732">Signal</keyword>
<protein>
    <submittedName>
        <fullName evidence="2">Uncharacterized protein</fullName>
    </submittedName>
</protein>
<evidence type="ECO:0000256" key="1">
    <source>
        <dbReference type="SAM" id="SignalP"/>
    </source>
</evidence>
<sequence length="171" mass="19586">MYSNYWKPFLTISVFLISFSIGAQDEQSCNCCSEEHKAFDFWVGNWEVTNANGDIAGKNSISKEENGCVIRENWTSAKPGYTGTSLNFFNTVSRQWQQLWVDNGGSYLKLKGNRIGNKMILSSDEFTKDGKSYINRITWTKNDDGTVRQFWEVLQGDKVVNIAFDGLYKRQ</sequence>
<dbReference type="Proteomes" id="UP000050827">
    <property type="component" value="Unassembled WGS sequence"/>
</dbReference>
<keyword evidence="3" id="KW-1185">Reference proteome</keyword>
<organism evidence="2 3">
    <name type="scientific">Flagellimonas eckloniae</name>
    <dbReference type="NCBI Taxonomy" id="346185"/>
    <lineage>
        <taxon>Bacteria</taxon>
        <taxon>Pseudomonadati</taxon>
        <taxon>Bacteroidota</taxon>
        <taxon>Flavobacteriia</taxon>
        <taxon>Flavobacteriales</taxon>
        <taxon>Flavobacteriaceae</taxon>
        <taxon>Flagellimonas</taxon>
    </lineage>
</organism>
<accession>A0A0N8WGG8</accession>
<dbReference type="RefSeq" id="WP_055397525.1">
    <property type="nucleotide sequence ID" value="NZ_LCTZ01000002.1"/>
</dbReference>
<evidence type="ECO:0000313" key="2">
    <source>
        <dbReference type="EMBL" id="KQC31459.1"/>
    </source>
</evidence>
<proteinExistence type="predicted"/>
<feature type="chain" id="PRO_5006033950" evidence="1">
    <location>
        <begin position="24"/>
        <end position="171"/>
    </location>
</feature>
<gene>
    <name evidence="2" type="ORF">AAY42_17440</name>
</gene>
<dbReference type="STRING" id="346185.AAY42_17440"/>
<dbReference type="OrthoDB" id="1121396at2"/>
<evidence type="ECO:0000313" key="3">
    <source>
        <dbReference type="Proteomes" id="UP000050827"/>
    </source>
</evidence>
<name>A0A0N8WGG8_9FLAO</name>